<feature type="transmembrane region" description="Helical" evidence="1">
    <location>
        <begin position="35"/>
        <end position="54"/>
    </location>
</feature>
<feature type="transmembrane region" description="Helical" evidence="1">
    <location>
        <begin position="94"/>
        <end position="112"/>
    </location>
</feature>
<dbReference type="Proteomes" id="UP000295707">
    <property type="component" value="Unassembled WGS sequence"/>
</dbReference>
<dbReference type="OrthoDB" id="9885074at2"/>
<evidence type="ECO:0000256" key="1">
    <source>
        <dbReference type="SAM" id="Phobius"/>
    </source>
</evidence>
<evidence type="ECO:0008006" key="4">
    <source>
        <dbReference type="Google" id="ProtNLM"/>
    </source>
</evidence>
<feature type="transmembrane region" description="Helical" evidence="1">
    <location>
        <begin position="66"/>
        <end position="88"/>
    </location>
</feature>
<keyword evidence="1" id="KW-1133">Transmembrane helix</keyword>
<keyword evidence="3" id="KW-1185">Reference proteome</keyword>
<keyword evidence="1" id="KW-0812">Transmembrane</keyword>
<evidence type="ECO:0000313" key="2">
    <source>
        <dbReference type="EMBL" id="TCK18104.1"/>
    </source>
</evidence>
<feature type="transmembrane region" description="Helical" evidence="1">
    <location>
        <begin position="394"/>
        <end position="412"/>
    </location>
</feature>
<accession>A0A4R1H8D7</accession>
<evidence type="ECO:0000313" key="3">
    <source>
        <dbReference type="Proteomes" id="UP000295707"/>
    </source>
</evidence>
<feature type="transmembrane region" description="Helical" evidence="1">
    <location>
        <begin position="124"/>
        <end position="142"/>
    </location>
</feature>
<feature type="transmembrane region" description="Helical" evidence="1">
    <location>
        <begin position="12"/>
        <end position="29"/>
    </location>
</feature>
<comment type="caution">
    <text evidence="2">The sequence shown here is derived from an EMBL/GenBank/DDBJ whole genome shotgun (WGS) entry which is preliminary data.</text>
</comment>
<feature type="transmembrane region" description="Helical" evidence="1">
    <location>
        <begin position="360"/>
        <end position="382"/>
    </location>
</feature>
<feature type="transmembrane region" description="Helical" evidence="1">
    <location>
        <begin position="232"/>
        <end position="249"/>
    </location>
</feature>
<dbReference type="AlphaFoldDB" id="A0A4R1H8D7"/>
<dbReference type="RefSeq" id="WP_132971931.1">
    <property type="nucleotide sequence ID" value="NZ_SMFX01000001.1"/>
</dbReference>
<name>A0A4R1H8D7_9GAMM</name>
<keyword evidence="1" id="KW-0472">Membrane</keyword>
<gene>
    <name evidence="2" type="ORF">DFR30_1363</name>
</gene>
<feature type="transmembrane region" description="Helical" evidence="1">
    <location>
        <begin position="210"/>
        <end position="226"/>
    </location>
</feature>
<reference evidence="2 3" key="1">
    <citation type="submission" date="2019-03" db="EMBL/GenBank/DDBJ databases">
        <title>Genomic Encyclopedia of Type Strains, Phase IV (KMG-IV): sequencing the most valuable type-strain genomes for metagenomic binning, comparative biology and taxonomic classification.</title>
        <authorList>
            <person name="Goeker M."/>
        </authorList>
    </citation>
    <scope>NUCLEOTIDE SEQUENCE [LARGE SCALE GENOMIC DNA]</scope>
    <source>
        <strain evidence="2 3">DSM 19610</strain>
    </source>
</reference>
<organism evidence="2 3">
    <name type="scientific">Thiogranum longum</name>
    <dbReference type="NCBI Taxonomy" id="1537524"/>
    <lineage>
        <taxon>Bacteria</taxon>
        <taxon>Pseudomonadati</taxon>
        <taxon>Pseudomonadota</taxon>
        <taxon>Gammaproteobacteria</taxon>
        <taxon>Chromatiales</taxon>
        <taxon>Ectothiorhodospiraceae</taxon>
        <taxon>Thiogranum</taxon>
    </lineage>
</organism>
<sequence length="448" mass="49832">MPFNADLAEKLFRRSGVILIQLYLVFLGWTDAFSVSSWFPLHVVLLTMASILFLPYMPIFLSGKKLLFPASDLMLVFALLLYFGAAITNWNDKTLNYIAAYGYTFIIGYWGLKILMSSLVTREQILNANLAGILLVSLYAVLEVSIESISGVDIQSYIPRHRETTATFLHGMIPRAYGMATEPTILVMYINTLGPLAWWHIARICPYKRSVVIFVRGAIFLAWIATFSVGGYVFMLLAISIAFIAHFIISQIRDIRNASNVSRFKDKRYAFKAGVSKNTLVFLLAIIALLSLSQISVVKDYAFLAAQAITSKASLSDKNPSASIRKHQWSRSVETIINTNGMPVGPGSTSSAGSSSSLNWYLFVALEGGVYSAIAFILFLVSNGFLIMISDIEAKYYILVGFIASVLHLTIVSTFYHPFLWVLIAIFHVFRMNSANQKRLIYTAGNSG</sequence>
<feature type="transmembrane region" description="Helical" evidence="1">
    <location>
        <begin position="176"/>
        <end position="198"/>
    </location>
</feature>
<proteinExistence type="predicted"/>
<feature type="transmembrane region" description="Helical" evidence="1">
    <location>
        <begin position="269"/>
        <end position="292"/>
    </location>
</feature>
<protein>
    <recommendedName>
        <fullName evidence="4">O-antigen ligase-like membrane protein</fullName>
    </recommendedName>
</protein>
<dbReference type="EMBL" id="SMFX01000001">
    <property type="protein sequence ID" value="TCK18104.1"/>
    <property type="molecule type" value="Genomic_DNA"/>
</dbReference>